<dbReference type="InterPro" id="IPR015231">
    <property type="entry name" value="DUF1934"/>
</dbReference>
<evidence type="ECO:0000313" key="2">
    <source>
        <dbReference type="Proteomes" id="UP000007652"/>
    </source>
</evidence>
<dbReference type="Proteomes" id="UP000007652">
    <property type="component" value="Unassembled WGS sequence"/>
</dbReference>
<keyword evidence="2" id="KW-1185">Reference proteome</keyword>
<dbReference type="SUPFAM" id="SSF50814">
    <property type="entry name" value="Lipocalins"/>
    <property type="match status" value="1"/>
</dbReference>
<accession>I7LIH0</accession>
<dbReference type="Pfam" id="PF09148">
    <property type="entry name" value="DUF1934"/>
    <property type="match status" value="1"/>
</dbReference>
<sequence length="143" mass="16052">MKKKALISVKTIQNIDGEKEVVELITEGEYYKSGSQYIAEYDETEISGMEGTRTTLKMEKDRVSIVRRGTTNSDIEFKKGQTTVSLYSTPFGVLNIMIKPTLVKVDVDENGGKVKLEYKVNTNDTGYIDNLLELNIKTSEGQN</sequence>
<name>I7LIH0_9CLOT</name>
<dbReference type="InterPro" id="IPR012674">
    <property type="entry name" value="Calycin"/>
</dbReference>
<dbReference type="RefSeq" id="WP_008908236.1">
    <property type="nucleotide sequence ID" value="NZ_CAKP01000042.1"/>
</dbReference>
<dbReference type="eggNOG" id="COG4506">
    <property type="taxonomic scope" value="Bacteria"/>
</dbReference>
<proteinExistence type="predicted"/>
<reference evidence="1 2" key="1">
    <citation type="journal article" date="2011" name="J. Bacteriol.">
        <title>Draft genome sequence of Caloramator australicus strain RC3T, a thermoanaerobe from the Great Artesian Basin of Australia.</title>
        <authorList>
            <person name="Ogg C.D."/>
            <person name="Patel B.K.C."/>
        </authorList>
    </citation>
    <scope>NUCLEOTIDE SEQUENCE [LARGE SCALE GENOMIC DNA]</scope>
    <source>
        <strain evidence="1 2">RC3</strain>
    </source>
</reference>
<dbReference type="OrthoDB" id="1680906at2"/>
<gene>
    <name evidence="1" type="ORF">CAAU_0878</name>
</gene>
<comment type="caution">
    <text evidence="1">The sequence shown here is derived from an EMBL/GenBank/DDBJ whole genome shotgun (WGS) entry which is preliminary data.</text>
</comment>
<protein>
    <submittedName>
        <fullName evidence="1">DUF1934 domain-containing protein</fullName>
    </submittedName>
</protein>
<dbReference type="AlphaFoldDB" id="I7LIH0"/>
<dbReference type="STRING" id="857293.CAAU_0878"/>
<dbReference type="Gene3D" id="2.40.128.20">
    <property type="match status" value="1"/>
</dbReference>
<organism evidence="1 2">
    <name type="scientific">Caloramator australicus RC3</name>
    <dbReference type="NCBI Taxonomy" id="857293"/>
    <lineage>
        <taxon>Bacteria</taxon>
        <taxon>Bacillati</taxon>
        <taxon>Bacillota</taxon>
        <taxon>Clostridia</taxon>
        <taxon>Eubacteriales</taxon>
        <taxon>Clostridiaceae</taxon>
        <taxon>Caloramator</taxon>
    </lineage>
</organism>
<dbReference type="EMBL" id="CAKP01000042">
    <property type="protein sequence ID" value="CCJ32962.1"/>
    <property type="molecule type" value="Genomic_DNA"/>
</dbReference>
<evidence type="ECO:0000313" key="1">
    <source>
        <dbReference type="EMBL" id="CCJ32962.1"/>
    </source>
</evidence>